<dbReference type="Proteomes" id="UP000285301">
    <property type="component" value="Unassembled WGS sequence"/>
</dbReference>
<organism evidence="6 7">
    <name type="scientific">Dinothrombium tinctorium</name>
    <dbReference type="NCBI Taxonomy" id="1965070"/>
    <lineage>
        <taxon>Eukaryota</taxon>
        <taxon>Metazoa</taxon>
        <taxon>Ecdysozoa</taxon>
        <taxon>Arthropoda</taxon>
        <taxon>Chelicerata</taxon>
        <taxon>Arachnida</taxon>
        <taxon>Acari</taxon>
        <taxon>Acariformes</taxon>
        <taxon>Trombidiformes</taxon>
        <taxon>Prostigmata</taxon>
        <taxon>Anystina</taxon>
        <taxon>Parasitengona</taxon>
        <taxon>Trombidioidea</taxon>
        <taxon>Trombidiidae</taxon>
        <taxon>Dinothrombium</taxon>
    </lineage>
</organism>
<evidence type="ECO:0000256" key="3">
    <source>
        <dbReference type="ARBA" id="ARBA00022801"/>
    </source>
</evidence>
<evidence type="ECO:0000256" key="4">
    <source>
        <dbReference type="ARBA" id="ARBA00023180"/>
    </source>
</evidence>
<keyword evidence="7" id="KW-1185">Reference proteome</keyword>
<reference evidence="6 7" key="1">
    <citation type="journal article" date="2018" name="Gigascience">
        <title>Genomes of trombidid mites reveal novel predicted allergens and laterally-transferred genes associated with secondary metabolism.</title>
        <authorList>
            <person name="Dong X."/>
            <person name="Chaisiri K."/>
            <person name="Xia D."/>
            <person name="Armstrong S.D."/>
            <person name="Fang Y."/>
            <person name="Donnelly M.J."/>
            <person name="Kadowaki T."/>
            <person name="McGarry J.W."/>
            <person name="Darby A.C."/>
            <person name="Makepeace B.L."/>
        </authorList>
    </citation>
    <scope>NUCLEOTIDE SEQUENCE [LARGE SCALE GENOMIC DNA]</scope>
    <source>
        <strain evidence="6">UoL-WK</strain>
    </source>
</reference>
<dbReference type="InterPro" id="IPR050654">
    <property type="entry name" value="AChE-related_enzymes"/>
</dbReference>
<evidence type="ECO:0000256" key="1">
    <source>
        <dbReference type="ARBA" id="ARBA00005964"/>
    </source>
</evidence>
<dbReference type="AlphaFoldDB" id="A0A443QIQ8"/>
<feature type="domain" description="Carboxylesterase type B" evidence="5">
    <location>
        <begin position="18"/>
        <end position="236"/>
    </location>
</feature>
<evidence type="ECO:0000259" key="5">
    <source>
        <dbReference type="Pfam" id="PF00135"/>
    </source>
</evidence>
<evidence type="ECO:0000256" key="2">
    <source>
        <dbReference type="ARBA" id="ARBA00022487"/>
    </source>
</evidence>
<dbReference type="EMBL" id="NCKU01007062">
    <property type="protein sequence ID" value="RWS02920.1"/>
    <property type="molecule type" value="Genomic_DNA"/>
</dbReference>
<keyword evidence="3" id="KW-0378">Hydrolase</keyword>
<dbReference type="PANTHER" id="PTHR43918:SF4">
    <property type="entry name" value="CARBOXYLIC ESTER HYDROLASE"/>
    <property type="match status" value="1"/>
</dbReference>
<dbReference type="GO" id="GO:0005886">
    <property type="term" value="C:plasma membrane"/>
    <property type="evidence" value="ECO:0007669"/>
    <property type="project" value="TreeGrafter"/>
</dbReference>
<dbReference type="InterPro" id="IPR002018">
    <property type="entry name" value="CarbesteraseB"/>
</dbReference>
<dbReference type="Pfam" id="PF00135">
    <property type="entry name" value="COesterase"/>
    <property type="match status" value="1"/>
</dbReference>
<proteinExistence type="inferred from homology"/>
<dbReference type="GO" id="GO:0006581">
    <property type="term" value="P:acetylcholine catabolic process"/>
    <property type="evidence" value="ECO:0007669"/>
    <property type="project" value="TreeGrafter"/>
</dbReference>
<dbReference type="SUPFAM" id="SSF53474">
    <property type="entry name" value="alpha/beta-Hydrolases"/>
    <property type="match status" value="1"/>
</dbReference>
<keyword evidence="4" id="KW-0325">Glycoprotein</keyword>
<name>A0A443QIQ8_9ACAR</name>
<accession>A0A443QIQ8</accession>
<dbReference type="Gene3D" id="3.40.50.1820">
    <property type="entry name" value="alpha/beta hydrolase"/>
    <property type="match status" value="1"/>
</dbReference>
<gene>
    <name evidence="6" type="ORF">B4U79_19128</name>
</gene>
<evidence type="ECO:0000313" key="6">
    <source>
        <dbReference type="EMBL" id="RWS02920.1"/>
    </source>
</evidence>
<comment type="caution">
    <text evidence="6">The sequence shown here is derived from an EMBL/GenBank/DDBJ whole genome shotgun (WGS) entry which is preliminary data.</text>
</comment>
<dbReference type="GO" id="GO:0005615">
    <property type="term" value="C:extracellular space"/>
    <property type="evidence" value="ECO:0007669"/>
    <property type="project" value="TreeGrafter"/>
</dbReference>
<keyword evidence="2" id="KW-0719">Serine esterase</keyword>
<comment type="similarity">
    <text evidence="1">Belongs to the type-B carboxylesterase/lipase family.</text>
</comment>
<dbReference type="GO" id="GO:0019695">
    <property type="term" value="P:choline metabolic process"/>
    <property type="evidence" value="ECO:0007669"/>
    <property type="project" value="TreeGrafter"/>
</dbReference>
<dbReference type="InterPro" id="IPR029058">
    <property type="entry name" value="AB_hydrolase_fold"/>
</dbReference>
<evidence type="ECO:0000313" key="7">
    <source>
        <dbReference type="Proteomes" id="UP000285301"/>
    </source>
</evidence>
<dbReference type="PANTHER" id="PTHR43918">
    <property type="entry name" value="ACETYLCHOLINESTERASE"/>
    <property type="match status" value="1"/>
</dbReference>
<sequence>MLNCESTEENEENSKAFSKSTIECLRKADATKFGDIFPLMFWPLFGDSLLPHSIKLSLKKGDFKRNSSFLIGTVVNDGTVVPIVMKNNPKQSMIIVLHEFKRKNVKKLINYYFSNVNGSNLNESTWAFYNAFTDISFRCPSAYFAKILSQFNSIYQYIFARKPNVNINPFKKSGFEPGHHDEMPFTFGMVPDAEDFAVSMHWMKMLTHFAKHGKLPWQSYQNSNPQKSPFYKFIGDPQNNEVILSDIYTTCEKLFPEIFKKMY</sequence>
<dbReference type="GO" id="GO:0003990">
    <property type="term" value="F:acetylcholinesterase activity"/>
    <property type="evidence" value="ECO:0007669"/>
    <property type="project" value="TreeGrafter"/>
</dbReference>
<protein>
    <submittedName>
        <fullName evidence="6">Acetylcholinesterase-like protein</fullName>
    </submittedName>
</protein>
<dbReference type="STRING" id="1965070.A0A443QIQ8"/>